<dbReference type="Proteomes" id="UP000800200">
    <property type="component" value="Unassembled WGS sequence"/>
</dbReference>
<gene>
    <name evidence="1" type="ORF">K469DRAFT_606969</name>
</gene>
<accession>A0A6A6DAK7</accession>
<dbReference type="GO" id="GO:0019346">
    <property type="term" value="P:transsulfuration"/>
    <property type="evidence" value="ECO:0007669"/>
    <property type="project" value="TreeGrafter"/>
</dbReference>
<dbReference type="PANTHER" id="PTHR42699">
    <property type="match status" value="1"/>
</dbReference>
<sequence length="125" mass="14409">RMVQLVWYKCVSNLLLRTVNLQRIQHLANTYSFIVVINKIISSFTNVNIIGIIDVIITSLTKSFSSKANVITRSIILNPLLLFYTLFKGSLNSIYINKLFSANSRVLKYNNYKFLIYTAIINRNV</sequence>
<dbReference type="InterPro" id="IPR015421">
    <property type="entry name" value="PyrdxlP-dep_Trfase_major"/>
</dbReference>
<name>A0A6A6DAK7_9PEZI</name>
<dbReference type="GO" id="GO:0003962">
    <property type="term" value="F:cystathionine gamma-synthase activity"/>
    <property type="evidence" value="ECO:0007669"/>
    <property type="project" value="TreeGrafter"/>
</dbReference>
<dbReference type="SUPFAM" id="SSF53383">
    <property type="entry name" value="PLP-dependent transferases"/>
    <property type="match status" value="1"/>
</dbReference>
<dbReference type="InterPro" id="IPR015424">
    <property type="entry name" value="PyrdxlP-dep_Trfase"/>
</dbReference>
<organism evidence="1 2">
    <name type="scientific">Zopfia rhizophila CBS 207.26</name>
    <dbReference type="NCBI Taxonomy" id="1314779"/>
    <lineage>
        <taxon>Eukaryota</taxon>
        <taxon>Fungi</taxon>
        <taxon>Dikarya</taxon>
        <taxon>Ascomycota</taxon>
        <taxon>Pezizomycotina</taxon>
        <taxon>Dothideomycetes</taxon>
        <taxon>Dothideomycetes incertae sedis</taxon>
        <taxon>Zopfiaceae</taxon>
        <taxon>Zopfia</taxon>
    </lineage>
</organism>
<protein>
    <submittedName>
        <fullName evidence="1">Uncharacterized protein</fullName>
    </submittedName>
</protein>
<reference evidence="1" key="1">
    <citation type="journal article" date="2020" name="Stud. Mycol.">
        <title>101 Dothideomycetes genomes: a test case for predicting lifestyles and emergence of pathogens.</title>
        <authorList>
            <person name="Haridas S."/>
            <person name="Albert R."/>
            <person name="Binder M."/>
            <person name="Bloem J."/>
            <person name="Labutti K."/>
            <person name="Salamov A."/>
            <person name="Andreopoulos B."/>
            <person name="Baker S."/>
            <person name="Barry K."/>
            <person name="Bills G."/>
            <person name="Bluhm B."/>
            <person name="Cannon C."/>
            <person name="Castanera R."/>
            <person name="Culley D."/>
            <person name="Daum C."/>
            <person name="Ezra D."/>
            <person name="Gonzalez J."/>
            <person name="Henrissat B."/>
            <person name="Kuo A."/>
            <person name="Liang C."/>
            <person name="Lipzen A."/>
            <person name="Lutzoni F."/>
            <person name="Magnuson J."/>
            <person name="Mondo S."/>
            <person name="Nolan M."/>
            <person name="Ohm R."/>
            <person name="Pangilinan J."/>
            <person name="Park H.-J."/>
            <person name="Ramirez L."/>
            <person name="Alfaro M."/>
            <person name="Sun H."/>
            <person name="Tritt A."/>
            <person name="Yoshinaga Y."/>
            <person name="Zwiers L.-H."/>
            <person name="Turgeon B."/>
            <person name="Goodwin S."/>
            <person name="Spatafora J."/>
            <person name="Crous P."/>
            <person name="Grigoriev I."/>
        </authorList>
    </citation>
    <scope>NUCLEOTIDE SEQUENCE</scope>
    <source>
        <strain evidence="1">CBS 207.26</strain>
    </source>
</reference>
<dbReference type="AlphaFoldDB" id="A0A6A6DAK7"/>
<dbReference type="PANTHER" id="PTHR42699:SF1">
    <property type="entry name" value="CYSTATHIONINE GAMMA-SYNTHASE-RELATED"/>
    <property type="match status" value="1"/>
</dbReference>
<dbReference type="EMBL" id="ML994707">
    <property type="protein sequence ID" value="KAF2176511.1"/>
    <property type="molecule type" value="Genomic_DNA"/>
</dbReference>
<dbReference type="InterPro" id="IPR051750">
    <property type="entry name" value="Trans-sulfuration_enzymes"/>
</dbReference>
<feature type="non-terminal residue" evidence="1">
    <location>
        <position position="1"/>
    </location>
</feature>
<evidence type="ECO:0000313" key="1">
    <source>
        <dbReference type="EMBL" id="KAF2176511.1"/>
    </source>
</evidence>
<proteinExistence type="predicted"/>
<dbReference type="OrthoDB" id="10047078at2759"/>
<dbReference type="Gene3D" id="3.40.640.10">
    <property type="entry name" value="Type I PLP-dependent aspartate aminotransferase-like (Major domain)"/>
    <property type="match status" value="1"/>
</dbReference>
<evidence type="ECO:0000313" key="2">
    <source>
        <dbReference type="Proteomes" id="UP000800200"/>
    </source>
</evidence>
<keyword evidence="2" id="KW-1185">Reference proteome</keyword>